<feature type="transmembrane region" description="Helical" evidence="7">
    <location>
        <begin position="348"/>
        <end position="369"/>
    </location>
</feature>
<evidence type="ECO:0000313" key="9">
    <source>
        <dbReference type="EMBL" id="EKU91069.1"/>
    </source>
</evidence>
<gene>
    <name evidence="9" type="ORF">HMPREF9447_02487</name>
</gene>
<keyword evidence="10" id="KW-1185">Reference proteome</keyword>
<evidence type="ECO:0000256" key="2">
    <source>
        <dbReference type="ARBA" id="ARBA00007400"/>
    </source>
</evidence>
<dbReference type="PANTHER" id="PTHR40074:SF2">
    <property type="entry name" value="O-ACETYLTRANSFERASE WECH"/>
    <property type="match status" value="1"/>
</dbReference>
<organism evidence="9 10">
    <name type="scientific">Bacteroides oleiciplenus YIT 12058</name>
    <dbReference type="NCBI Taxonomy" id="742727"/>
    <lineage>
        <taxon>Bacteria</taxon>
        <taxon>Pseudomonadati</taxon>
        <taxon>Bacteroidota</taxon>
        <taxon>Bacteroidia</taxon>
        <taxon>Bacteroidales</taxon>
        <taxon>Bacteroidaceae</taxon>
        <taxon>Bacteroides</taxon>
    </lineage>
</organism>
<feature type="transmembrane region" description="Helical" evidence="7">
    <location>
        <begin position="250"/>
        <end position="273"/>
    </location>
</feature>
<evidence type="ECO:0000259" key="8">
    <source>
        <dbReference type="Pfam" id="PF01757"/>
    </source>
</evidence>
<feature type="transmembrane region" description="Helical" evidence="7">
    <location>
        <begin position="325"/>
        <end position="342"/>
    </location>
</feature>
<dbReference type="Proteomes" id="UP000009872">
    <property type="component" value="Unassembled WGS sequence"/>
</dbReference>
<feature type="transmembrane region" description="Helical" evidence="7">
    <location>
        <begin position="188"/>
        <end position="207"/>
    </location>
</feature>
<comment type="subcellular location">
    <subcellularLocation>
        <location evidence="1">Cell membrane</location>
        <topology evidence="1">Multi-pass membrane protein</topology>
    </subcellularLocation>
</comment>
<dbReference type="InterPro" id="IPR002656">
    <property type="entry name" value="Acyl_transf_3_dom"/>
</dbReference>
<feature type="domain" description="Acyltransferase 3" evidence="8">
    <location>
        <begin position="26"/>
        <end position="369"/>
    </location>
</feature>
<protein>
    <recommendedName>
        <fullName evidence="8">Acyltransferase 3 domain-containing protein</fullName>
    </recommendedName>
</protein>
<feature type="transmembrane region" description="Helical" evidence="7">
    <location>
        <begin position="156"/>
        <end position="176"/>
    </location>
</feature>
<keyword evidence="4 7" id="KW-0812">Transmembrane</keyword>
<feature type="transmembrane region" description="Helical" evidence="7">
    <location>
        <begin position="71"/>
        <end position="95"/>
    </location>
</feature>
<dbReference type="GO" id="GO:0009246">
    <property type="term" value="P:enterobacterial common antigen biosynthetic process"/>
    <property type="evidence" value="ECO:0007669"/>
    <property type="project" value="TreeGrafter"/>
</dbReference>
<reference evidence="9 10" key="1">
    <citation type="submission" date="2012-09" db="EMBL/GenBank/DDBJ databases">
        <title>The Genome Sequence of Bacteroides oleiciplenus YIT 12058.</title>
        <authorList>
            <consortium name="The Broad Institute Genome Sequencing Platform"/>
            <person name="Earl A."/>
            <person name="Ward D."/>
            <person name="Feldgarden M."/>
            <person name="Gevers D."/>
            <person name="Morotomi M."/>
            <person name="Walker B."/>
            <person name="Young S.K."/>
            <person name="Zeng Q."/>
            <person name="Gargeya S."/>
            <person name="Fitzgerald M."/>
            <person name="Haas B."/>
            <person name="Abouelleil A."/>
            <person name="Alvarado L."/>
            <person name="Arachchi H.M."/>
            <person name="Berlin A.M."/>
            <person name="Chapman S.B."/>
            <person name="Goldberg J."/>
            <person name="Griggs A."/>
            <person name="Gujja S."/>
            <person name="Hansen M."/>
            <person name="Howarth C."/>
            <person name="Imamovic A."/>
            <person name="Larimer J."/>
            <person name="McCowen C."/>
            <person name="Montmayeur A."/>
            <person name="Murphy C."/>
            <person name="Neiman D."/>
            <person name="Pearson M."/>
            <person name="Priest M."/>
            <person name="Roberts A."/>
            <person name="Saif S."/>
            <person name="Shea T."/>
            <person name="Sisk P."/>
            <person name="Sykes S."/>
            <person name="Wortman J."/>
            <person name="Nusbaum C."/>
            <person name="Birren B."/>
        </authorList>
    </citation>
    <scope>NUCLEOTIDE SEQUENCE [LARGE SCALE GENOMIC DNA]</scope>
    <source>
        <strain evidence="9 10">YIT 12058</strain>
    </source>
</reference>
<dbReference type="STRING" id="742727.HMPREF9447_02487"/>
<dbReference type="Pfam" id="PF01757">
    <property type="entry name" value="Acyl_transf_3"/>
    <property type="match status" value="1"/>
</dbReference>
<sequence length="383" mass="44605">MHEKNKHKSSYTNYELEYSKKMKRIVFLDYVRVFACFLVMVVHASENFYGAPGATDMVGPQSYLASETDRLWVAVYDGFSRMAVPLFMIVSAFLLVPMKEEQTSWQFYRQRCLRILPPFFIFMILYSTLPLLWGQIDGETSFKDMSRIFLNFPTLAGHLWFMYPLISLYLFIPIISPWLKKATAKEERFFIGLFLLSTCMPYFNRWFGEVWGQCFWNEYHMLWYFSGYLGYLVLAHYIRVHLTWNRSKRLTIGTILMIVGAALTIYSFYIQAIPGELHTTPVIEIGWAFCTINCVILTAGTFLMFTCINRPKAPQIITEMSKLSYGMYLMHIFWLGLWVTVFKQTLELPTVAAIPCIAISTFISCYITAKIISFIPGSKWIIG</sequence>
<evidence type="ECO:0000256" key="5">
    <source>
        <dbReference type="ARBA" id="ARBA00022989"/>
    </source>
</evidence>
<evidence type="ECO:0000256" key="4">
    <source>
        <dbReference type="ARBA" id="ARBA00022692"/>
    </source>
</evidence>
<keyword evidence="3" id="KW-1003">Cell membrane</keyword>
<comment type="similarity">
    <text evidence="2">Belongs to the acyltransferase 3 family.</text>
</comment>
<feature type="transmembrane region" description="Helical" evidence="7">
    <location>
        <begin position="285"/>
        <end position="305"/>
    </location>
</feature>
<evidence type="ECO:0000256" key="7">
    <source>
        <dbReference type="SAM" id="Phobius"/>
    </source>
</evidence>
<name>K9E1S2_9BACE</name>
<dbReference type="HOGENOM" id="CLU_047714_0_1_10"/>
<dbReference type="PATRIC" id="fig|742727.4.peg.2535"/>
<dbReference type="GO" id="GO:0016413">
    <property type="term" value="F:O-acetyltransferase activity"/>
    <property type="evidence" value="ECO:0007669"/>
    <property type="project" value="TreeGrafter"/>
</dbReference>
<evidence type="ECO:0000256" key="1">
    <source>
        <dbReference type="ARBA" id="ARBA00004651"/>
    </source>
</evidence>
<evidence type="ECO:0000256" key="6">
    <source>
        <dbReference type="ARBA" id="ARBA00023136"/>
    </source>
</evidence>
<dbReference type="PANTHER" id="PTHR40074">
    <property type="entry name" value="O-ACETYLTRANSFERASE WECH"/>
    <property type="match status" value="1"/>
</dbReference>
<evidence type="ECO:0000313" key="10">
    <source>
        <dbReference type="Proteomes" id="UP000009872"/>
    </source>
</evidence>
<feature type="transmembrane region" description="Helical" evidence="7">
    <location>
        <begin position="219"/>
        <end position="238"/>
    </location>
</feature>
<dbReference type="AlphaFoldDB" id="K9E1S2"/>
<accession>K9E1S2</accession>
<keyword evidence="6 7" id="KW-0472">Membrane</keyword>
<dbReference type="EMBL" id="ADLF01000009">
    <property type="protein sequence ID" value="EKU91069.1"/>
    <property type="molecule type" value="Genomic_DNA"/>
</dbReference>
<dbReference type="GO" id="GO:0005886">
    <property type="term" value="C:plasma membrane"/>
    <property type="evidence" value="ECO:0007669"/>
    <property type="project" value="UniProtKB-SubCell"/>
</dbReference>
<comment type="caution">
    <text evidence="9">The sequence shown here is derived from an EMBL/GenBank/DDBJ whole genome shotgun (WGS) entry which is preliminary data.</text>
</comment>
<feature type="transmembrane region" description="Helical" evidence="7">
    <location>
        <begin position="30"/>
        <end position="51"/>
    </location>
</feature>
<dbReference type="eggNOG" id="COG3274">
    <property type="taxonomic scope" value="Bacteria"/>
</dbReference>
<keyword evidence="5 7" id="KW-1133">Transmembrane helix</keyword>
<feature type="transmembrane region" description="Helical" evidence="7">
    <location>
        <begin position="115"/>
        <end position="136"/>
    </location>
</feature>
<evidence type="ECO:0000256" key="3">
    <source>
        <dbReference type="ARBA" id="ARBA00022475"/>
    </source>
</evidence>
<proteinExistence type="inferred from homology"/>